<comment type="caution">
    <text evidence="1">The sequence shown here is derived from an EMBL/GenBank/DDBJ whole genome shotgun (WGS) entry which is preliminary data.</text>
</comment>
<name>A0A9D4RZ44_DREPO</name>
<keyword evidence="2" id="KW-1185">Reference proteome</keyword>
<protein>
    <submittedName>
        <fullName evidence="1">Uncharacterized protein</fullName>
    </submittedName>
</protein>
<evidence type="ECO:0000313" key="2">
    <source>
        <dbReference type="Proteomes" id="UP000828390"/>
    </source>
</evidence>
<evidence type="ECO:0000313" key="1">
    <source>
        <dbReference type="EMBL" id="KAH3884323.1"/>
    </source>
</evidence>
<dbReference type="AlphaFoldDB" id="A0A9D4RZ44"/>
<gene>
    <name evidence="1" type="ORF">DPMN_008302</name>
</gene>
<dbReference type="EMBL" id="JAIWYP010000001">
    <property type="protein sequence ID" value="KAH3884323.1"/>
    <property type="molecule type" value="Genomic_DNA"/>
</dbReference>
<accession>A0A9D4RZ44</accession>
<dbReference type="Proteomes" id="UP000828390">
    <property type="component" value="Unassembled WGS sequence"/>
</dbReference>
<sequence length="122" mass="13468">MFGLSTPDSKPDTERGCYGEWEWYGEANGLLTEPVEQGSVEQPVQDRAAKSTPVAWEAQPVQYQPVALDVSVTWDWIGSKPGGGSDPLVHGCTLYSNMPQHMRNSLLSTSSHMVCSRVNTRR</sequence>
<proteinExistence type="predicted"/>
<reference evidence="1" key="2">
    <citation type="submission" date="2020-11" db="EMBL/GenBank/DDBJ databases">
        <authorList>
            <person name="McCartney M.A."/>
            <person name="Auch B."/>
            <person name="Kono T."/>
            <person name="Mallez S."/>
            <person name="Becker A."/>
            <person name="Gohl D.M."/>
            <person name="Silverstein K.A.T."/>
            <person name="Koren S."/>
            <person name="Bechman K.B."/>
            <person name="Herman A."/>
            <person name="Abrahante J.E."/>
            <person name="Garbe J."/>
        </authorList>
    </citation>
    <scope>NUCLEOTIDE SEQUENCE</scope>
    <source>
        <strain evidence="1">Duluth1</strain>
        <tissue evidence="1">Whole animal</tissue>
    </source>
</reference>
<organism evidence="1 2">
    <name type="scientific">Dreissena polymorpha</name>
    <name type="common">Zebra mussel</name>
    <name type="synonym">Mytilus polymorpha</name>
    <dbReference type="NCBI Taxonomy" id="45954"/>
    <lineage>
        <taxon>Eukaryota</taxon>
        <taxon>Metazoa</taxon>
        <taxon>Spiralia</taxon>
        <taxon>Lophotrochozoa</taxon>
        <taxon>Mollusca</taxon>
        <taxon>Bivalvia</taxon>
        <taxon>Autobranchia</taxon>
        <taxon>Heteroconchia</taxon>
        <taxon>Euheterodonta</taxon>
        <taxon>Imparidentia</taxon>
        <taxon>Neoheterodontei</taxon>
        <taxon>Myida</taxon>
        <taxon>Dreissenoidea</taxon>
        <taxon>Dreissenidae</taxon>
        <taxon>Dreissena</taxon>
    </lineage>
</organism>
<reference evidence="1" key="1">
    <citation type="journal article" date="2019" name="bioRxiv">
        <title>The Genome of the Zebra Mussel, Dreissena polymorpha: A Resource for Invasive Species Research.</title>
        <authorList>
            <person name="McCartney M.A."/>
            <person name="Auch B."/>
            <person name="Kono T."/>
            <person name="Mallez S."/>
            <person name="Zhang Y."/>
            <person name="Obille A."/>
            <person name="Becker A."/>
            <person name="Abrahante J.E."/>
            <person name="Garbe J."/>
            <person name="Badalamenti J.P."/>
            <person name="Herman A."/>
            <person name="Mangelson H."/>
            <person name="Liachko I."/>
            <person name="Sullivan S."/>
            <person name="Sone E.D."/>
            <person name="Koren S."/>
            <person name="Silverstein K.A.T."/>
            <person name="Beckman K.B."/>
            <person name="Gohl D.M."/>
        </authorList>
    </citation>
    <scope>NUCLEOTIDE SEQUENCE</scope>
    <source>
        <strain evidence="1">Duluth1</strain>
        <tissue evidence="1">Whole animal</tissue>
    </source>
</reference>